<organism evidence="3 4">
    <name type="scientific">Stylosanthes scabra</name>
    <dbReference type="NCBI Taxonomy" id="79078"/>
    <lineage>
        <taxon>Eukaryota</taxon>
        <taxon>Viridiplantae</taxon>
        <taxon>Streptophyta</taxon>
        <taxon>Embryophyta</taxon>
        <taxon>Tracheophyta</taxon>
        <taxon>Spermatophyta</taxon>
        <taxon>Magnoliopsida</taxon>
        <taxon>eudicotyledons</taxon>
        <taxon>Gunneridae</taxon>
        <taxon>Pentapetalae</taxon>
        <taxon>rosids</taxon>
        <taxon>fabids</taxon>
        <taxon>Fabales</taxon>
        <taxon>Fabaceae</taxon>
        <taxon>Papilionoideae</taxon>
        <taxon>50 kb inversion clade</taxon>
        <taxon>dalbergioids sensu lato</taxon>
        <taxon>Dalbergieae</taxon>
        <taxon>Pterocarpus clade</taxon>
        <taxon>Stylosanthes</taxon>
    </lineage>
</organism>
<name>A0ABU6VFW8_9FABA</name>
<feature type="domain" description="K+ potassium transporter integral membrane" evidence="2">
    <location>
        <begin position="72"/>
        <end position="103"/>
    </location>
</feature>
<keyword evidence="1" id="KW-1133">Transmembrane helix</keyword>
<keyword evidence="1" id="KW-0812">Transmembrane</keyword>
<dbReference type="InterPro" id="IPR053951">
    <property type="entry name" value="K_trans_N"/>
</dbReference>
<dbReference type="EMBL" id="JASCZI010151377">
    <property type="protein sequence ID" value="MED6172441.1"/>
    <property type="molecule type" value="Genomic_DNA"/>
</dbReference>
<sequence length="151" mass="17344">MPMIKTLMLRSLESRSVKILLKLKLASFLHPGGDGVGFEFLIKPYHPSLPLLVPVLRLRQCLLILWSFKSEVYSVSAAIVASQSLIYAAFSIIKQSVVLDYFPFGISRDSMHKRRATGSKKVWRKKREYYCFIFFMSPVFLNFSYGILNTP</sequence>
<evidence type="ECO:0000313" key="3">
    <source>
        <dbReference type="EMBL" id="MED6172441.1"/>
    </source>
</evidence>
<evidence type="ECO:0000313" key="4">
    <source>
        <dbReference type="Proteomes" id="UP001341840"/>
    </source>
</evidence>
<comment type="caution">
    <text evidence="3">The sequence shown here is derived from an EMBL/GenBank/DDBJ whole genome shotgun (WGS) entry which is preliminary data.</text>
</comment>
<gene>
    <name evidence="3" type="ORF">PIB30_050135</name>
</gene>
<dbReference type="Proteomes" id="UP001341840">
    <property type="component" value="Unassembled WGS sequence"/>
</dbReference>
<feature type="transmembrane region" description="Helical" evidence="1">
    <location>
        <begin position="129"/>
        <end position="148"/>
    </location>
</feature>
<reference evidence="3 4" key="1">
    <citation type="journal article" date="2023" name="Plants (Basel)">
        <title>Bridging the Gap: Combining Genomics and Transcriptomics Approaches to Understand Stylosanthes scabra, an Orphan Legume from the Brazilian Caatinga.</title>
        <authorList>
            <person name="Ferreira-Neto J.R.C."/>
            <person name="da Silva M.D."/>
            <person name="Binneck E."/>
            <person name="de Melo N.F."/>
            <person name="da Silva R.H."/>
            <person name="de Melo A.L.T.M."/>
            <person name="Pandolfi V."/>
            <person name="Bustamante F.O."/>
            <person name="Brasileiro-Vidal A.C."/>
            <person name="Benko-Iseppon A.M."/>
        </authorList>
    </citation>
    <scope>NUCLEOTIDE SEQUENCE [LARGE SCALE GENOMIC DNA]</scope>
    <source>
        <tissue evidence="3">Leaves</tissue>
    </source>
</reference>
<protein>
    <recommendedName>
        <fullName evidence="2">K+ potassium transporter integral membrane domain-containing protein</fullName>
    </recommendedName>
</protein>
<keyword evidence="1" id="KW-0472">Membrane</keyword>
<evidence type="ECO:0000259" key="2">
    <source>
        <dbReference type="Pfam" id="PF02705"/>
    </source>
</evidence>
<proteinExistence type="predicted"/>
<evidence type="ECO:0000256" key="1">
    <source>
        <dbReference type="SAM" id="Phobius"/>
    </source>
</evidence>
<keyword evidence="4" id="KW-1185">Reference proteome</keyword>
<accession>A0ABU6VFW8</accession>
<dbReference type="Pfam" id="PF02705">
    <property type="entry name" value="K_trans"/>
    <property type="match status" value="1"/>
</dbReference>